<dbReference type="SUPFAM" id="SSF75011">
    <property type="entry name" value="3-carboxy-cis,cis-mucoante lactonizing enzyme"/>
    <property type="match status" value="1"/>
</dbReference>
<feature type="domain" description="Vps41 beta-propeller" evidence="2">
    <location>
        <begin position="246"/>
        <end position="463"/>
    </location>
</feature>
<comment type="caution">
    <text evidence="3">The sequence shown here is derived from an EMBL/GenBank/DDBJ whole genome shotgun (WGS) entry which is preliminary data.</text>
</comment>
<organism evidence="3 4">
    <name type="scientific">Fistulifera solaris</name>
    <name type="common">Oleaginous diatom</name>
    <dbReference type="NCBI Taxonomy" id="1519565"/>
    <lineage>
        <taxon>Eukaryota</taxon>
        <taxon>Sar</taxon>
        <taxon>Stramenopiles</taxon>
        <taxon>Ochrophyta</taxon>
        <taxon>Bacillariophyta</taxon>
        <taxon>Bacillariophyceae</taxon>
        <taxon>Bacillariophycidae</taxon>
        <taxon>Naviculales</taxon>
        <taxon>Naviculaceae</taxon>
        <taxon>Fistulifera</taxon>
    </lineage>
</organism>
<evidence type="ECO:0000259" key="2">
    <source>
        <dbReference type="Pfam" id="PF23411"/>
    </source>
</evidence>
<dbReference type="GO" id="GO:0016236">
    <property type="term" value="P:macroautophagy"/>
    <property type="evidence" value="ECO:0007669"/>
    <property type="project" value="TreeGrafter"/>
</dbReference>
<dbReference type="PANTHER" id="PTHR12616">
    <property type="entry name" value="VACUOLAR PROTEIN SORTING VPS41"/>
    <property type="match status" value="1"/>
</dbReference>
<dbReference type="InterPro" id="IPR045111">
    <property type="entry name" value="Vps41/Vps8"/>
</dbReference>
<keyword evidence="4" id="KW-1185">Reference proteome</keyword>
<dbReference type="PANTHER" id="PTHR12616:SF1">
    <property type="entry name" value="VACUOLAR PROTEIN SORTING-ASSOCIATED PROTEIN 41 HOMOLOG"/>
    <property type="match status" value="1"/>
</dbReference>
<dbReference type="GO" id="GO:0005770">
    <property type="term" value="C:late endosome"/>
    <property type="evidence" value="ECO:0007669"/>
    <property type="project" value="TreeGrafter"/>
</dbReference>
<feature type="compositionally biased region" description="Acidic residues" evidence="1">
    <location>
        <begin position="39"/>
        <end position="52"/>
    </location>
</feature>
<dbReference type="GO" id="GO:0009267">
    <property type="term" value="P:cellular response to starvation"/>
    <property type="evidence" value="ECO:0007669"/>
    <property type="project" value="TreeGrafter"/>
</dbReference>
<reference evidence="3 4" key="1">
    <citation type="journal article" date="2015" name="Plant Cell">
        <title>Oil accumulation by the oleaginous diatom Fistulifera solaris as revealed by the genome and transcriptome.</title>
        <authorList>
            <person name="Tanaka T."/>
            <person name="Maeda Y."/>
            <person name="Veluchamy A."/>
            <person name="Tanaka M."/>
            <person name="Abida H."/>
            <person name="Marechal E."/>
            <person name="Bowler C."/>
            <person name="Muto M."/>
            <person name="Sunaga Y."/>
            <person name="Tanaka M."/>
            <person name="Yoshino T."/>
            <person name="Taniguchi T."/>
            <person name="Fukuda Y."/>
            <person name="Nemoto M."/>
            <person name="Matsumoto M."/>
            <person name="Wong P.S."/>
            <person name="Aburatani S."/>
            <person name="Fujibuchi W."/>
        </authorList>
    </citation>
    <scope>NUCLEOTIDE SEQUENCE [LARGE SCALE GENOMIC DNA]</scope>
    <source>
        <strain evidence="3 4">JPCC DA0580</strain>
    </source>
</reference>
<dbReference type="Pfam" id="PF23411">
    <property type="entry name" value="Beta-prop_Vps41"/>
    <property type="match status" value="1"/>
</dbReference>
<dbReference type="GO" id="GO:0006623">
    <property type="term" value="P:protein targeting to vacuole"/>
    <property type="evidence" value="ECO:0007669"/>
    <property type="project" value="InterPro"/>
</dbReference>
<gene>
    <name evidence="3" type="ORF">FisN_14Hh199</name>
</gene>
<evidence type="ECO:0000313" key="4">
    <source>
        <dbReference type="Proteomes" id="UP000198406"/>
    </source>
</evidence>
<proteinExistence type="predicted"/>
<dbReference type="InterPro" id="IPR057780">
    <property type="entry name" value="Beta-prop_Vps41"/>
</dbReference>
<protein>
    <recommendedName>
        <fullName evidence="2">Vps41 beta-propeller domain-containing protein</fullName>
    </recommendedName>
</protein>
<dbReference type="Proteomes" id="UP000198406">
    <property type="component" value="Unassembled WGS sequence"/>
</dbReference>
<feature type="compositionally biased region" description="Basic and acidic residues" evidence="1">
    <location>
        <begin position="21"/>
        <end position="34"/>
    </location>
</feature>
<evidence type="ECO:0000256" key="1">
    <source>
        <dbReference type="SAM" id="MobiDB-lite"/>
    </source>
</evidence>
<name>A0A1Z5K8X6_FISSO</name>
<dbReference type="EMBL" id="BDSP01000184">
    <property type="protein sequence ID" value="GAX22571.1"/>
    <property type="molecule type" value="Genomic_DNA"/>
</dbReference>
<dbReference type="GO" id="GO:0030897">
    <property type="term" value="C:HOPS complex"/>
    <property type="evidence" value="ECO:0007669"/>
    <property type="project" value="TreeGrafter"/>
</dbReference>
<feature type="region of interest" description="Disordered" evidence="1">
    <location>
        <begin position="1"/>
        <end position="52"/>
    </location>
</feature>
<sequence>MNHHSPQEEDEASFNTQSETNHPEFPESPDDARHLTTVMEDEDEEPLDDENDVVAMPLFQYTRVKGATKRRYCSAMGKIILSSETMSNSNNEETTDPAVPSPDLWQQHPVHVLAHGWEQGSLVVVDAISGIPIADPLSVREGRNPHAVIAVSWDASGTYLAAVDDGGMCAIFEIKYSIQMRDVTTPTSTPTAGGGNLLTHFMSALTRRPPSTLDDNESRQRVPALTATSIQVHRIPYPSSFGKPTCVAIDPAYRKRREKSVIVGFADGRLVLTRKGFVFQRRTDAVIYQAVQDKDFAGIEAIAWRGPLVAWADSSGVRLLDVDVLQRIAHVDRPSGARSSLYPSVSRVHPSLCFETENDLLVAWGDCLLSLNIRNTDGRSSASVGEGSVVAQRRRVECKMAWELDCIACGVVPVDSKHVAVLGLVPASDDAEDVTETENCNEIELQVISRMHGAVVFADMIPLVRDEKKSHRQLESSMDFQLLSSFAVPRMDNYSEVQEMDNFGGSGANALDPLQGSMFGNGSNGGARFRDAHILWGLEHIVVEDEKILFDKDNIEETNGIANDESSVDSDEYGFAIDNCSLESFSNFDQSIPPIIALVSSHDIVLARTRDADDAVSYALEKGKYALALHRALQHVRRLRRYNIDELINHYFRALLRINDTDGVSRLENRSLSIRRLKIASQVMPTLFGGKLDMWDHWLKELERIPGGLFIVRNAIPVRDPQLTREVYNRMIISMLHQVYFMKTSVKAGKASKRLETEAENQFLLTLLSWGSINVLNEFVLLSDTQAPAIFRDINQELFTSQKRRREQTAANYLNFMGSAGVATENFSGLMNSSSEYNDPLYDLEHVATIIGERVSLKSAGQKDTDTQNTKFALDAIALLSLMRGDFKGMLAYYMALGIFHNVTTLESLEDKALKSITQTQGRKTTPEDHHGRYSFVIFLIEKHHLHQFILDGTFLPSELEKSPIEALVMLVGLDLLGDFLCKHCAAPQRNESALAGKTKRKVGPNQEQRIGTLPIDAVARQLERRPKLLHWYLHMLSKKRPELYVNFPTTSVPPPVITDLHRQQIDLYIQYAGTNRDSSKVFDGVELYKTVGVATPFLSFLKAVLPLGGINPVEVGKLLDDERKRNSEKPGVFALELAYIMENFGNGSSEDVAMVLELYLKGARSLVLAVSYAQRAGKHSLELWHTLIEYCLSPDAGPAKENSSLFGSLLEAAALSGADVALLVNQIPHGMAVEGLRPRLVAAVADYRLQLQLHESACKVSSSDRAVLLSEYSHRSRRGIRCNATATVMAEPLICGENSASQQDALIGDDSPRIALPLPRRPEVRSSYQSLCYALPLR</sequence>
<evidence type="ECO:0000313" key="3">
    <source>
        <dbReference type="EMBL" id="GAX22571.1"/>
    </source>
</evidence>
<dbReference type="GO" id="GO:0034058">
    <property type="term" value="P:endosomal vesicle fusion"/>
    <property type="evidence" value="ECO:0007669"/>
    <property type="project" value="TreeGrafter"/>
</dbReference>
<dbReference type="InParanoid" id="A0A1Z5K8X6"/>
<dbReference type="OrthoDB" id="244107at2759"/>
<accession>A0A1Z5K8X6</accession>